<evidence type="ECO:0000313" key="2">
    <source>
        <dbReference type="EMBL" id="MDE5413796.1"/>
    </source>
</evidence>
<dbReference type="PANTHER" id="PTHR12526:SF630">
    <property type="entry name" value="GLYCOSYLTRANSFERASE"/>
    <property type="match status" value="1"/>
</dbReference>
<dbReference type="SUPFAM" id="SSF53756">
    <property type="entry name" value="UDP-Glycosyltransferase/glycogen phosphorylase"/>
    <property type="match status" value="1"/>
</dbReference>
<dbReference type="Pfam" id="PF00534">
    <property type="entry name" value="Glycos_transf_1"/>
    <property type="match status" value="1"/>
</dbReference>
<dbReference type="CDD" id="cd03811">
    <property type="entry name" value="GT4_GT28_WabH-like"/>
    <property type="match status" value="1"/>
</dbReference>
<gene>
    <name evidence="2" type="ORF">N7Z68_10395</name>
</gene>
<dbReference type="RefSeq" id="WP_275118415.1">
    <property type="nucleotide sequence ID" value="NZ_JAOTPO010000006.1"/>
</dbReference>
<organism evidence="2 3">
    <name type="scientific">Alkalihalobacterium chitinilyticum</name>
    <dbReference type="NCBI Taxonomy" id="2980103"/>
    <lineage>
        <taxon>Bacteria</taxon>
        <taxon>Bacillati</taxon>
        <taxon>Bacillota</taxon>
        <taxon>Bacilli</taxon>
        <taxon>Bacillales</taxon>
        <taxon>Bacillaceae</taxon>
        <taxon>Alkalihalobacterium</taxon>
    </lineage>
</organism>
<comment type="caution">
    <text evidence="2">The sequence shown here is derived from an EMBL/GenBank/DDBJ whole genome shotgun (WGS) entry which is preliminary data.</text>
</comment>
<feature type="domain" description="Glycosyl transferase family 1" evidence="1">
    <location>
        <begin position="216"/>
        <end position="374"/>
    </location>
</feature>
<proteinExistence type="predicted"/>
<dbReference type="PANTHER" id="PTHR12526">
    <property type="entry name" value="GLYCOSYLTRANSFERASE"/>
    <property type="match status" value="1"/>
</dbReference>
<sequence>MKKDLLFILNNLNCGGAEKALISLLETIDYTRFNVDLFLFKHEGLFFNKIPQQVNIIKEPSNYSYFDMPIKKALLQSTKKGNLRLMWSRLQAGYIFKTEVNPARCEQKVWKYIQKNLDNLDKEYDVAIGYLEKNPIYFCLDNVKANLKLGFIHNDYDKLGMDPMIDNKYFNKLDKVITVSNECANVLKQRFPQYKEKVEVMYNIVSPSLIQKMSLQKLDDPQDGIKIVSVGRLNKQKGFELAIDACEKLVHQGYQVRWDVVGEGQERSELEKLIKDKKLENIFILHGLKENPYPYVRAADIYVQPSRFEGKSIAIDEAKILQKPIITTNFTTAKDQINHEETGLIVEMNGEAIAKGVQRLIDDKTLKNKLIKNLTQEKLGTEEEILKLYDIINAG</sequence>
<reference evidence="2" key="1">
    <citation type="submission" date="2024-05" db="EMBL/GenBank/DDBJ databases">
        <title>Alkalihalobacillus sp. strain MEB203 novel alkaliphilic bacterium from Lonar Lake, India.</title>
        <authorList>
            <person name="Joshi A."/>
            <person name="Thite S."/>
            <person name="Mengade P."/>
        </authorList>
    </citation>
    <scope>NUCLEOTIDE SEQUENCE</scope>
    <source>
        <strain evidence="2">MEB 203</strain>
    </source>
</reference>
<accession>A0ABT5VEB7</accession>
<dbReference type="EMBL" id="JAOTPO010000006">
    <property type="protein sequence ID" value="MDE5413796.1"/>
    <property type="molecule type" value="Genomic_DNA"/>
</dbReference>
<dbReference type="Proteomes" id="UP001148125">
    <property type="component" value="Unassembled WGS sequence"/>
</dbReference>
<dbReference type="Gene3D" id="3.40.50.2000">
    <property type="entry name" value="Glycogen Phosphorylase B"/>
    <property type="match status" value="2"/>
</dbReference>
<dbReference type="InterPro" id="IPR001296">
    <property type="entry name" value="Glyco_trans_1"/>
</dbReference>
<evidence type="ECO:0000313" key="3">
    <source>
        <dbReference type="Proteomes" id="UP001148125"/>
    </source>
</evidence>
<keyword evidence="3" id="KW-1185">Reference proteome</keyword>
<evidence type="ECO:0000259" key="1">
    <source>
        <dbReference type="Pfam" id="PF00534"/>
    </source>
</evidence>
<protein>
    <submittedName>
        <fullName evidence="2">Glycosyltransferase</fullName>
    </submittedName>
</protein>
<name>A0ABT5VEB7_9BACI</name>